<accession>A0A5D3C5B5</accession>
<dbReference type="PANTHER" id="PTHR11017">
    <property type="entry name" value="LEUCINE-RICH REPEAT-CONTAINING PROTEIN"/>
    <property type="match status" value="1"/>
</dbReference>
<keyword evidence="3" id="KW-0645">Protease</keyword>
<dbReference type="Gene3D" id="1.10.8.430">
    <property type="entry name" value="Helical domain of apoptotic protease-activating factors"/>
    <property type="match status" value="1"/>
</dbReference>
<dbReference type="SMART" id="SM00255">
    <property type="entry name" value="TIR"/>
    <property type="match status" value="1"/>
</dbReference>
<keyword evidence="3" id="KW-0064">Aspartyl protease</keyword>
<keyword evidence="4" id="KW-0611">Plant defense</keyword>
<dbReference type="InterPro" id="IPR000157">
    <property type="entry name" value="TIR_dom"/>
</dbReference>
<dbReference type="InterPro" id="IPR002182">
    <property type="entry name" value="NB-ARC"/>
</dbReference>
<dbReference type="PANTHER" id="PTHR11017:SF479">
    <property type="entry name" value="DISEASE RESISTANCE PROTEIN (TIR-NBS-LRR CLASS) FAMILY"/>
    <property type="match status" value="1"/>
</dbReference>
<dbReference type="SUPFAM" id="SSF52200">
    <property type="entry name" value="Toll/Interleukin receptor TIR domain"/>
    <property type="match status" value="1"/>
</dbReference>
<feature type="compositionally biased region" description="Polar residues" evidence="6">
    <location>
        <begin position="829"/>
        <end position="838"/>
    </location>
</feature>
<dbReference type="SUPFAM" id="SSF52540">
    <property type="entry name" value="P-loop containing nucleoside triphosphate hydrolases"/>
    <property type="match status" value="1"/>
</dbReference>
<name>A0A5D3C5B5_CUCMM</name>
<gene>
    <name evidence="8" type="ORF">E5676_scaffold70G00650</name>
</gene>
<dbReference type="Proteomes" id="UP000321947">
    <property type="component" value="Unassembled WGS sequence"/>
</dbReference>
<dbReference type="InterPro" id="IPR054722">
    <property type="entry name" value="PolX-like_BBD"/>
</dbReference>
<dbReference type="Gene3D" id="3.80.10.10">
    <property type="entry name" value="Ribonuclease Inhibitor"/>
    <property type="match status" value="2"/>
</dbReference>
<protein>
    <submittedName>
        <fullName evidence="8">TMV resistance protein N-like</fullName>
    </submittedName>
</protein>
<dbReference type="Gene3D" id="3.40.50.300">
    <property type="entry name" value="P-loop containing nucleotide triphosphate hydrolases"/>
    <property type="match status" value="1"/>
</dbReference>
<evidence type="ECO:0000256" key="3">
    <source>
        <dbReference type="ARBA" id="ARBA00022750"/>
    </source>
</evidence>
<proteinExistence type="predicted"/>
<evidence type="ECO:0000256" key="1">
    <source>
        <dbReference type="ARBA" id="ARBA00022614"/>
    </source>
</evidence>
<dbReference type="Gene3D" id="3.40.50.10140">
    <property type="entry name" value="Toll/interleukin-1 receptor homology (TIR) domain"/>
    <property type="match status" value="1"/>
</dbReference>
<dbReference type="GO" id="GO:0004190">
    <property type="term" value="F:aspartic-type endopeptidase activity"/>
    <property type="evidence" value="ECO:0007669"/>
    <property type="project" value="UniProtKB-KW"/>
</dbReference>
<dbReference type="GO" id="GO:0007165">
    <property type="term" value="P:signal transduction"/>
    <property type="evidence" value="ECO:0007669"/>
    <property type="project" value="InterPro"/>
</dbReference>
<dbReference type="Pfam" id="PF22936">
    <property type="entry name" value="Pol_BBD"/>
    <property type="match status" value="1"/>
</dbReference>
<keyword evidence="5" id="KW-0520">NAD</keyword>
<dbReference type="Pfam" id="PF23286">
    <property type="entry name" value="LRR_13"/>
    <property type="match status" value="1"/>
</dbReference>
<reference evidence="8 9" key="1">
    <citation type="submission" date="2019-08" db="EMBL/GenBank/DDBJ databases">
        <title>Draft genome sequences of two oriental melons (Cucumis melo L. var makuwa).</title>
        <authorList>
            <person name="Kwon S.-Y."/>
        </authorList>
    </citation>
    <scope>NUCLEOTIDE SEQUENCE [LARGE SCALE GENOMIC DNA]</scope>
    <source>
        <strain evidence="9">cv. Chang Bougi</strain>
        <tissue evidence="8">Leaf</tissue>
    </source>
</reference>
<dbReference type="InterPro" id="IPR013103">
    <property type="entry name" value="RVT_2"/>
</dbReference>
<dbReference type="Pfam" id="PF00931">
    <property type="entry name" value="NB-ARC"/>
    <property type="match status" value="1"/>
</dbReference>
<dbReference type="InterPro" id="IPR042197">
    <property type="entry name" value="Apaf_helical"/>
</dbReference>
<dbReference type="Pfam" id="PF23282">
    <property type="entry name" value="WHD_ROQ1"/>
    <property type="match status" value="1"/>
</dbReference>
<dbReference type="InterPro" id="IPR058546">
    <property type="entry name" value="RPS4B/Roq1-like_LRR"/>
</dbReference>
<dbReference type="PRINTS" id="PR00364">
    <property type="entry name" value="DISEASERSIST"/>
</dbReference>
<evidence type="ECO:0000256" key="4">
    <source>
        <dbReference type="ARBA" id="ARBA00022821"/>
    </source>
</evidence>
<sequence>MMDSSNSSWSYDVFLSFRGEDTRKSFMGHLYEALVRAGINVFRDTEELKRGMQISQELCEAINGSRFFVVVFSKNYASSSWCLDEVVQIMSCMEGGKGQMVWPLFYHIDPSEVRKQTGLFGEAFIVHKERFKEDLKKVERWREALTKAANLSSWHLYDSSCDEATLVKEIVHEISTKLNKTLLTIAKNPVGIGSHIEKLNSALDLESNDVRMIGIYGLGGIGKTTVAKAVYNCIAYRFEGCSFLPNIKEKCNFSRDDELTKLQESLLQDILLIKMHRSISFSDEGSNVLRHRLRNKKVLIVLDDVDHSDQLEKLAGHLSWFGSGSRIMITTRDFHLLNKLNIKWTYKVDKLNHREALELFCWNAFNNPVPDVSFEELSNVAVEHANGLPLALAVVGGSLCNCSKLEWESQLKKLKKIPNQDVHNKLKLSFDKLGDLQKTIFLDIACFFRGYPTEDVYSFLDACDFYPRSEIEVLIKKCLIYIEYNRFQMHDLIQLMGKEIVRQESPSDVGRRSRLWYHQDVLQVLQEDEATEKVEGIVLELPKAEEVVWLDAKSFSKMTKLRLLIIRNNVNVIGTPRCFSNYLRWFECHRSSSSLVPYTFNPKNLVVLVISHYPIMHLVANLKCFESIRQLSLENCEMLTEIGDISLMPNLIKLEIINCFNLECFSSTGLKSKTLQCLHLKSCYKLKKFPDIVEEMECLQILSLEEIGVTELPKSIEKLSGLRHLELSLCEDLLQLPSIIYDLKMLNSLKLSKCLKLQEFPQPSNSSTNVKKFLPLRFLGFHVSRFGVYCFQYGIRVKQQRNPRKNFRNHPDQNSCRGYRGHHHEKTTPTDSDATDLSNGPTLVAVRATFRPETTSRATFVGCVGPCAAVRESHHPSHLLLRVITCPTAHPSGHPPSHVPSIADGQQTSKLLNLYSSTNLSISPLQQPLFYRNGADQYHNRSRIEAGESSAPSGDGQPYVCGVEINQSYRRAVFEVSTSLAQTDLSMYSKNSVISLSNVPSNYITNSVAFSAQSLTHDNGKPILVCEYCKKQRHTKDQCWKLHGRPLRGMSQSLGLISVDGTNLWILDLGATDHLTGFLKHFVTYTPCAGNEKIWIADGSLAPIVGKGQIVLYDGFSLQNVLHVPKISYNLLSISKITSQLHCKATFLPESVCFQDLNSGRMIGTAQYSRGLYILNDDTSGSSISTTSLLSSYFSTSKHGDVIVTAAHLINRMPSHILHLQTPLEFLKESYPSTRLVSEGESVNEESNNTFEFIEPTPNTVSDINPHPIILPTNQVLWKTYYRRNLRKGVGSPTSQPLAPIKDFEPPRDQGMENPTDPYTNNTMISENDRSEAAVLENMEEKNRGDLSLDLPIALRKGTRSCTKHSISNYVSYENLSPQFRAFTASLDSTTIPKNIYMALECPEWKNAVMEEMKALEKNNTWEIYALPKGHKPVGCKWVFTLKYKADGTLDRHKARLVAKGFTQTYGVDYSETFSPVAKLNTVRVLLSVAVNKDWPLYQLDVKNAFLNGDLVEKVYMSPPLGFEAQFGQQVCKLQKSLYGLKQSPRAWFDRFTTFVKSQGYSQGHSDHTLFIKVFETGKIAVLIVYMDDIVLSGDDQAEIS</sequence>
<dbReference type="SUPFAM" id="SSF56672">
    <property type="entry name" value="DNA/RNA polymerases"/>
    <property type="match status" value="1"/>
</dbReference>
<comment type="caution">
    <text evidence="8">The sequence shown here is derived from an EMBL/GenBank/DDBJ whole genome shotgun (WGS) entry which is preliminary data.</text>
</comment>
<evidence type="ECO:0000256" key="2">
    <source>
        <dbReference type="ARBA" id="ARBA00022737"/>
    </source>
</evidence>
<dbReference type="PROSITE" id="PS50104">
    <property type="entry name" value="TIR"/>
    <property type="match status" value="1"/>
</dbReference>
<organism evidence="8 9">
    <name type="scientific">Cucumis melo var. makuwa</name>
    <name type="common">Oriental melon</name>
    <dbReference type="NCBI Taxonomy" id="1194695"/>
    <lineage>
        <taxon>Eukaryota</taxon>
        <taxon>Viridiplantae</taxon>
        <taxon>Streptophyta</taxon>
        <taxon>Embryophyta</taxon>
        <taxon>Tracheophyta</taxon>
        <taxon>Spermatophyta</taxon>
        <taxon>Magnoliopsida</taxon>
        <taxon>eudicotyledons</taxon>
        <taxon>Gunneridae</taxon>
        <taxon>Pentapetalae</taxon>
        <taxon>rosids</taxon>
        <taxon>fabids</taxon>
        <taxon>Cucurbitales</taxon>
        <taxon>Cucurbitaceae</taxon>
        <taxon>Benincaseae</taxon>
        <taxon>Cucumis</taxon>
    </lineage>
</organism>
<feature type="domain" description="TIR" evidence="7">
    <location>
        <begin position="9"/>
        <end position="178"/>
    </location>
</feature>
<dbReference type="Pfam" id="PF01582">
    <property type="entry name" value="TIR"/>
    <property type="match status" value="1"/>
</dbReference>
<evidence type="ECO:0000259" key="7">
    <source>
        <dbReference type="PROSITE" id="PS50104"/>
    </source>
</evidence>
<dbReference type="InterPro" id="IPR058192">
    <property type="entry name" value="WHD_ROQ1-like"/>
</dbReference>
<feature type="region of interest" description="Disordered" evidence="6">
    <location>
        <begin position="802"/>
        <end position="838"/>
    </location>
</feature>
<keyword evidence="1" id="KW-0433">Leucine-rich repeat</keyword>
<dbReference type="InterPro" id="IPR043502">
    <property type="entry name" value="DNA/RNA_pol_sf"/>
</dbReference>
<evidence type="ECO:0000256" key="5">
    <source>
        <dbReference type="ARBA" id="ARBA00023027"/>
    </source>
</evidence>
<evidence type="ECO:0000313" key="9">
    <source>
        <dbReference type="Proteomes" id="UP000321947"/>
    </source>
</evidence>
<evidence type="ECO:0000313" key="8">
    <source>
        <dbReference type="EMBL" id="TYK06530.1"/>
    </source>
</evidence>
<dbReference type="GO" id="GO:0006952">
    <property type="term" value="P:defense response"/>
    <property type="evidence" value="ECO:0007669"/>
    <property type="project" value="InterPro"/>
</dbReference>
<dbReference type="InterPro" id="IPR035897">
    <property type="entry name" value="Toll_tir_struct_dom_sf"/>
</dbReference>
<keyword evidence="3" id="KW-0378">Hydrolase</keyword>
<dbReference type="EMBL" id="SSTD01013523">
    <property type="protein sequence ID" value="TYK06530.1"/>
    <property type="molecule type" value="Genomic_DNA"/>
</dbReference>
<dbReference type="GO" id="GO:0043531">
    <property type="term" value="F:ADP binding"/>
    <property type="evidence" value="ECO:0007669"/>
    <property type="project" value="InterPro"/>
</dbReference>
<keyword evidence="2" id="KW-0677">Repeat</keyword>
<dbReference type="FunFam" id="3.40.50.10140:FF:000007">
    <property type="entry name" value="Disease resistance protein (TIR-NBS-LRR class)"/>
    <property type="match status" value="1"/>
</dbReference>
<dbReference type="InterPro" id="IPR032675">
    <property type="entry name" value="LRR_dom_sf"/>
</dbReference>
<dbReference type="SUPFAM" id="SSF52058">
    <property type="entry name" value="L domain-like"/>
    <property type="match status" value="1"/>
</dbReference>
<feature type="region of interest" description="Disordered" evidence="6">
    <location>
        <begin position="1289"/>
        <end position="1324"/>
    </location>
</feature>
<dbReference type="InterPro" id="IPR027417">
    <property type="entry name" value="P-loop_NTPase"/>
</dbReference>
<dbReference type="Pfam" id="PF07727">
    <property type="entry name" value="RVT_2"/>
    <property type="match status" value="1"/>
</dbReference>
<dbReference type="InterPro" id="IPR044974">
    <property type="entry name" value="Disease_R_plants"/>
</dbReference>
<evidence type="ECO:0000256" key="6">
    <source>
        <dbReference type="SAM" id="MobiDB-lite"/>
    </source>
</evidence>
<feature type="compositionally biased region" description="Basic and acidic residues" evidence="6">
    <location>
        <begin position="1302"/>
        <end position="1311"/>
    </location>
</feature>